<accession>A0A2P2N711</accession>
<sequence length="30" mass="3438">MLNLGTRASPLVKKYLDCLLRWVPMFGAFP</sequence>
<proteinExistence type="predicted"/>
<name>A0A2P2N711_RHIMU</name>
<dbReference type="EMBL" id="GGEC01057702">
    <property type="protein sequence ID" value="MBX38186.1"/>
    <property type="molecule type" value="Transcribed_RNA"/>
</dbReference>
<evidence type="ECO:0000313" key="1">
    <source>
        <dbReference type="EMBL" id="MBX38186.1"/>
    </source>
</evidence>
<protein>
    <submittedName>
        <fullName evidence="1">Uncharacterized protein</fullName>
    </submittedName>
</protein>
<dbReference type="AlphaFoldDB" id="A0A2P2N711"/>
<reference evidence="1" key="1">
    <citation type="submission" date="2018-02" db="EMBL/GenBank/DDBJ databases">
        <title>Rhizophora mucronata_Transcriptome.</title>
        <authorList>
            <person name="Meera S.P."/>
            <person name="Sreeshan A."/>
            <person name="Augustine A."/>
        </authorList>
    </citation>
    <scope>NUCLEOTIDE SEQUENCE</scope>
    <source>
        <tissue evidence="1">Leaf</tissue>
    </source>
</reference>
<organism evidence="1">
    <name type="scientific">Rhizophora mucronata</name>
    <name type="common">Asiatic mangrove</name>
    <dbReference type="NCBI Taxonomy" id="61149"/>
    <lineage>
        <taxon>Eukaryota</taxon>
        <taxon>Viridiplantae</taxon>
        <taxon>Streptophyta</taxon>
        <taxon>Embryophyta</taxon>
        <taxon>Tracheophyta</taxon>
        <taxon>Spermatophyta</taxon>
        <taxon>Magnoliopsida</taxon>
        <taxon>eudicotyledons</taxon>
        <taxon>Gunneridae</taxon>
        <taxon>Pentapetalae</taxon>
        <taxon>rosids</taxon>
        <taxon>fabids</taxon>
        <taxon>Malpighiales</taxon>
        <taxon>Rhizophoraceae</taxon>
        <taxon>Rhizophora</taxon>
    </lineage>
</organism>